<evidence type="ECO:0000313" key="3">
    <source>
        <dbReference type="Proteomes" id="UP000321577"/>
    </source>
</evidence>
<protein>
    <recommendedName>
        <fullName evidence="4">DUF2007 domain-containing protein</fullName>
    </recommendedName>
</protein>
<evidence type="ECO:0008006" key="4">
    <source>
        <dbReference type="Google" id="ProtNLM"/>
    </source>
</evidence>
<comment type="caution">
    <text evidence="2">The sequence shown here is derived from an EMBL/GenBank/DDBJ whole genome shotgun (WGS) entry which is preliminary data.</text>
</comment>
<feature type="transmembrane region" description="Helical" evidence="1">
    <location>
        <begin position="182"/>
        <end position="201"/>
    </location>
</feature>
<dbReference type="EMBL" id="BKAG01000030">
    <property type="protein sequence ID" value="GEP44484.1"/>
    <property type="molecule type" value="Genomic_DNA"/>
</dbReference>
<dbReference type="AlphaFoldDB" id="A0A512MCL5"/>
<keyword evidence="3" id="KW-1185">Reference proteome</keyword>
<feature type="transmembrane region" description="Helical" evidence="1">
    <location>
        <begin position="124"/>
        <end position="150"/>
    </location>
</feature>
<name>A0A512MCL5_9BACT</name>
<organism evidence="2 3">
    <name type="scientific">Brevifollis gellanilyticus</name>
    <dbReference type="NCBI Taxonomy" id="748831"/>
    <lineage>
        <taxon>Bacteria</taxon>
        <taxon>Pseudomonadati</taxon>
        <taxon>Verrucomicrobiota</taxon>
        <taxon>Verrucomicrobiia</taxon>
        <taxon>Verrucomicrobiales</taxon>
        <taxon>Verrucomicrobiaceae</taxon>
    </lineage>
</organism>
<keyword evidence="1" id="KW-0812">Transmembrane</keyword>
<reference evidence="2 3" key="1">
    <citation type="submission" date="2019-07" db="EMBL/GenBank/DDBJ databases">
        <title>Whole genome shotgun sequence of Brevifollis gellanilyticus NBRC 108608.</title>
        <authorList>
            <person name="Hosoyama A."/>
            <person name="Uohara A."/>
            <person name="Ohji S."/>
            <person name="Ichikawa N."/>
        </authorList>
    </citation>
    <scope>NUCLEOTIDE SEQUENCE [LARGE SCALE GENOMIC DNA]</scope>
    <source>
        <strain evidence="2 3">NBRC 108608</strain>
    </source>
</reference>
<accession>A0A512MCL5</accession>
<gene>
    <name evidence="2" type="ORF">BGE01nite_37750</name>
</gene>
<dbReference type="Proteomes" id="UP000321577">
    <property type="component" value="Unassembled WGS sequence"/>
</dbReference>
<evidence type="ECO:0000313" key="2">
    <source>
        <dbReference type="EMBL" id="GEP44484.1"/>
    </source>
</evidence>
<keyword evidence="1" id="KW-0472">Membrane</keyword>
<feature type="transmembrane region" description="Helical" evidence="1">
    <location>
        <begin position="86"/>
        <end position="104"/>
    </location>
</feature>
<feature type="transmembrane region" description="Helical" evidence="1">
    <location>
        <begin position="157"/>
        <end position="176"/>
    </location>
</feature>
<sequence length="216" mass="23820">MADQACIDAGYLCSMGVEAVLVQDPGEGGTLPGVLGAPHRLEVPQAQMERAAALLSQRSAAEAAPVLAPVSVPVDAAGLHRFLRFILIYDVICYVAFAVYWQWLNPEPPPAVLEFLDSLTLSVYLWQWAYVSHWPLVMTGLVANVLCYFYHPFGRMLFAAVMIWGHVTLLGPPPMIFSPFEGFFGCLQSTLASMALALMYWSPLRERFTTSHSPRA</sequence>
<proteinExistence type="predicted"/>
<evidence type="ECO:0000256" key="1">
    <source>
        <dbReference type="SAM" id="Phobius"/>
    </source>
</evidence>
<keyword evidence="1" id="KW-1133">Transmembrane helix</keyword>